<keyword evidence="2" id="KW-1185">Reference proteome</keyword>
<accession>A0ABD1PRC1</accession>
<reference evidence="2" key="1">
    <citation type="submission" date="2024-07" db="EMBL/GenBank/DDBJ databases">
        <title>Two chromosome-level genome assemblies of Korean endemic species Abeliophyllum distichum and Forsythia ovata (Oleaceae).</title>
        <authorList>
            <person name="Jang H."/>
        </authorList>
    </citation>
    <scope>NUCLEOTIDE SEQUENCE [LARGE SCALE GENOMIC DNA]</scope>
</reference>
<protein>
    <submittedName>
        <fullName evidence="1">Retroelement</fullName>
    </submittedName>
</protein>
<comment type="caution">
    <text evidence="1">The sequence shown here is derived from an EMBL/GenBank/DDBJ whole genome shotgun (WGS) entry which is preliminary data.</text>
</comment>
<sequence length="357" mass="39659">MPFVETWSQKVLFLTHCLNNLLNVSTNQNVRNNLARQVRNLVSKIGSIIPQKNSGKEPANQQFVHSVIKQFEDQQGIIEMERPSASRYESMTELIPCTMRVLLGELTQDVVEQVSLQNINEVEKLTQNGNNHYDHMAKQLSMLNELMNKMVNQIYQPNPLGLGNHFQTQSIVGNGSPIVNASQGIEMPHMGPAATNVGGIGTSNMGGSPNMRENVQNMGQNATRINDGGNPYLNGNNGPNNGTFIPNIGPNVVRPQAMPYIHQPIGVLYDPNAILRDQVIEIMQDQDAIELGRITFESKKKMAVDENSFLQPIDINMVSLNLDKLGLPRFKLVIKNGEDEPRPSAFERLKAKAAINE</sequence>
<dbReference type="AlphaFoldDB" id="A0ABD1PRC1"/>
<dbReference type="Proteomes" id="UP001604336">
    <property type="component" value="Unassembled WGS sequence"/>
</dbReference>
<proteinExistence type="predicted"/>
<name>A0ABD1PRC1_9LAMI</name>
<evidence type="ECO:0000313" key="2">
    <source>
        <dbReference type="Proteomes" id="UP001604336"/>
    </source>
</evidence>
<dbReference type="EMBL" id="JBFOLK010000013">
    <property type="protein sequence ID" value="KAL2466169.1"/>
    <property type="molecule type" value="Genomic_DNA"/>
</dbReference>
<evidence type="ECO:0000313" key="1">
    <source>
        <dbReference type="EMBL" id="KAL2466169.1"/>
    </source>
</evidence>
<gene>
    <name evidence="1" type="ORF">Adt_42020</name>
</gene>
<organism evidence="1 2">
    <name type="scientific">Abeliophyllum distichum</name>
    <dbReference type="NCBI Taxonomy" id="126358"/>
    <lineage>
        <taxon>Eukaryota</taxon>
        <taxon>Viridiplantae</taxon>
        <taxon>Streptophyta</taxon>
        <taxon>Embryophyta</taxon>
        <taxon>Tracheophyta</taxon>
        <taxon>Spermatophyta</taxon>
        <taxon>Magnoliopsida</taxon>
        <taxon>eudicotyledons</taxon>
        <taxon>Gunneridae</taxon>
        <taxon>Pentapetalae</taxon>
        <taxon>asterids</taxon>
        <taxon>lamiids</taxon>
        <taxon>Lamiales</taxon>
        <taxon>Oleaceae</taxon>
        <taxon>Forsythieae</taxon>
        <taxon>Abeliophyllum</taxon>
    </lineage>
</organism>